<sequence>MYRGYYREKGNFTPVSSLPPNEVEIVEVLRRSEHGMTLPFICRGDDGEIYFVKGSGAGRQSQINEWISGNLALAMGIPVAPFRLVDVPDELTDVLSAEDALALGRGPAFGSVEQRITELAFSQIHDVPSEMRGSLLVFDWWISNVDRQLTKNGGNANLFWDAETQRLVVIDHNQAFDPDFDADQFFRYHAFKDSVPDVFDDLIERQHYTERLEQALREWDGIIQAIPEEWFYIDSEMTMKLDFDPDSFLTHLQRFRSDNFWNRK</sequence>
<feature type="domain" description="HipA-like kinase" evidence="1">
    <location>
        <begin position="25"/>
        <end position="263"/>
    </location>
</feature>
<reference evidence="2 3" key="1">
    <citation type="journal article" date="2018" name="Nat. Biotechnol.">
        <title>A standardized bacterial taxonomy based on genome phylogeny substantially revises the tree of life.</title>
        <authorList>
            <person name="Parks D.H."/>
            <person name="Chuvochina M."/>
            <person name="Waite D.W."/>
            <person name="Rinke C."/>
            <person name="Skarshewski A."/>
            <person name="Chaumeil P.A."/>
            <person name="Hugenholtz P."/>
        </authorList>
    </citation>
    <scope>NUCLEOTIDE SEQUENCE [LARGE SCALE GENOMIC DNA]</scope>
    <source>
        <strain evidence="2">UBA9380</strain>
    </source>
</reference>
<proteinExistence type="predicted"/>
<gene>
    <name evidence="2" type="ORF">DC045_04965</name>
</gene>
<evidence type="ECO:0000313" key="3">
    <source>
        <dbReference type="Proteomes" id="UP000263489"/>
    </source>
</evidence>
<comment type="caution">
    <text evidence="2">The sequence shown here is derived from an EMBL/GenBank/DDBJ whole genome shotgun (WGS) entry which is preliminary data.</text>
</comment>
<dbReference type="Pfam" id="PF20613">
    <property type="entry name" value="HipA_2"/>
    <property type="match status" value="1"/>
</dbReference>
<accession>A0A351PP01</accession>
<protein>
    <recommendedName>
        <fullName evidence="1">HipA-like kinase domain-containing protein</fullName>
    </recommendedName>
</protein>
<dbReference type="EMBL" id="DNNA01000077">
    <property type="protein sequence ID" value="HBC33671.1"/>
    <property type="molecule type" value="Genomic_DNA"/>
</dbReference>
<evidence type="ECO:0000259" key="1">
    <source>
        <dbReference type="Pfam" id="PF20613"/>
    </source>
</evidence>
<organism evidence="2 3">
    <name type="scientific">Marinobacter adhaerens</name>
    <dbReference type="NCBI Taxonomy" id="1033846"/>
    <lineage>
        <taxon>Bacteria</taxon>
        <taxon>Pseudomonadati</taxon>
        <taxon>Pseudomonadota</taxon>
        <taxon>Gammaproteobacteria</taxon>
        <taxon>Pseudomonadales</taxon>
        <taxon>Marinobacteraceae</taxon>
        <taxon>Marinobacter</taxon>
    </lineage>
</organism>
<dbReference type="InterPro" id="IPR046748">
    <property type="entry name" value="HipA_2"/>
</dbReference>
<dbReference type="AlphaFoldDB" id="A0A351PP01"/>
<dbReference type="Proteomes" id="UP000263489">
    <property type="component" value="Unassembled WGS sequence"/>
</dbReference>
<name>A0A351PP01_9GAMM</name>
<evidence type="ECO:0000313" key="2">
    <source>
        <dbReference type="EMBL" id="HBC33671.1"/>
    </source>
</evidence>